<keyword evidence="1" id="KW-0596">Phosphopantetheine</keyword>
<keyword evidence="6" id="KW-1185">Reference proteome</keyword>
<organism evidence="5 6">
    <name type="scientific">Nocardia abscessus</name>
    <dbReference type="NCBI Taxonomy" id="120957"/>
    <lineage>
        <taxon>Bacteria</taxon>
        <taxon>Bacillati</taxon>
        <taxon>Actinomycetota</taxon>
        <taxon>Actinomycetes</taxon>
        <taxon>Mycobacteriales</taxon>
        <taxon>Nocardiaceae</taxon>
        <taxon>Nocardia</taxon>
    </lineage>
</organism>
<gene>
    <name evidence="5" type="ORF">IU470_19365</name>
</gene>
<dbReference type="SUPFAM" id="SSF47336">
    <property type="entry name" value="ACP-like"/>
    <property type="match status" value="1"/>
</dbReference>
<feature type="region of interest" description="Disordered" evidence="3">
    <location>
        <begin position="1"/>
        <end position="25"/>
    </location>
</feature>
<dbReference type="InterPro" id="IPR036291">
    <property type="entry name" value="NAD(P)-bd_dom_sf"/>
</dbReference>
<dbReference type="InterPro" id="IPR009081">
    <property type="entry name" value="PP-bd_ACP"/>
</dbReference>
<reference evidence="5 6" key="1">
    <citation type="submission" date="2020-10" db="EMBL/GenBank/DDBJ databases">
        <title>Identification of Nocardia species via Next-generation sequencing and recognition of intraspecies genetic diversity.</title>
        <authorList>
            <person name="Li P."/>
            <person name="Li P."/>
            <person name="Lu B."/>
        </authorList>
    </citation>
    <scope>NUCLEOTIDE SEQUENCE [LARGE SCALE GENOMIC DNA]</scope>
    <source>
        <strain evidence="5 6">N-11</strain>
    </source>
</reference>
<dbReference type="SUPFAM" id="SSF51735">
    <property type="entry name" value="NAD(P)-binding Rossmann-fold domains"/>
    <property type="match status" value="1"/>
</dbReference>
<name>A0ABS0CA78_9NOCA</name>
<dbReference type="PROSITE" id="PS50075">
    <property type="entry name" value="CARRIER"/>
    <property type="match status" value="1"/>
</dbReference>
<dbReference type="InterPro" id="IPR013120">
    <property type="entry name" value="FAR_NAD-bd"/>
</dbReference>
<dbReference type="Gene3D" id="1.10.1200.10">
    <property type="entry name" value="ACP-like"/>
    <property type="match status" value="1"/>
</dbReference>
<dbReference type="Gene3D" id="3.40.50.720">
    <property type="entry name" value="NAD(P)-binding Rossmann-like Domain"/>
    <property type="match status" value="1"/>
</dbReference>
<dbReference type="InterPro" id="IPR010080">
    <property type="entry name" value="Thioester_reductase-like_dom"/>
</dbReference>
<protein>
    <submittedName>
        <fullName evidence="5">Thioester reductase domain-containing protein</fullName>
    </submittedName>
</protein>
<evidence type="ECO:0000256" key="2">
    <source>
        <dbReference type="ARBA" id="ARBA00022553"/>
    </source>
</evidence>
<dbReference type="PANTHER" id="PTHR44845:SF6">
    <property type="entry name" value="BETA-ALANINE-ACTIVATING ENZYME"/>
    <property type="match status" value="1"/>
</dbReference>
<dbReference type="InterPro" id="IPR036736">
    <property type="entry name" value="ACP-like_sf"/>
</dbReference>
<dbReference type="Pfam" id="PF00550">
    <property type="entry name" value="PP-binding"/>
    <property type="match status" value="1"/>
</dbReference>
<dbReference type="Pfam" id="PF07993">
    <property type="entry name" value="NAD_binding_4"/>
    <property type="match status" value="1"/>
</dbReference>
<dbReference type="RefSeq" id="WP_195034284.1">
    <property type="nucleotide sequence ID" value="NZ_JADLRE010000014.1"/>
</dbReference>
<dbReference type="Proteomes" id="UP000807309">
    <property type="component" value="Unassembled WGS sequence"/>
</dbReference>
<evidence type="ECO:0000256" key="3">
    <source>
        <dbReference type="SAM" id="MobiDB-lite"/>
    </source>
</evidence>
<evidence type="ECO:0000313" key="5">
    <source>
        <dbReference type="EMBL" id="MBF6227254.1"/>
    </source>
</evidence>
<feature type="domain" description="Carrier" evidence="4">
    <location>
        <begin position="63"/>
        <end position="138"/>
    </location>
</feature>
<proteinExistence type="predicted"/>
<accession>A0ABS0CA78</accession>
<dbReference type="PANTHER" id="PTHR44845">
    <property type="entry name" value="CARRIER DOMAIN-CONTAINING PROTEIN"/>
    <property type="match status" value="1"/>
</dbReference>
<sequence length="757" mass="81825">MTIADKEFSVRSPNGEHPPHAERPDRRELAEAIEGGGGLDVSALLARAGSPVTTRTAIESPGRWSPESLTAAVTGVANRFTAETIGPETDFFDGGGTSVAAVEFVAALATELDVHLDLDDVFADARPRRLAQRWLSAPPSSTERDLPVADTGAVDEEFAQLMSDVAGADRLPLVDPPDRVVPRCILLTGATGFLGSHLLLDLLRGSDAQVVCLVRAQDDADALDRLAAALTRYLLPWSPEVRRRVTVLPGDLREPNLGLSEQRWAALADEVDAIVNVGAAVDFLRGYRSLRRANVLGPLTLARLAATGRPKPLHHVSSIAVFNELGIAAMGEDDPVANIGKLVIGYDRTKWAAEAVMRRAREHGLVVTVLRPGGIGGHRETGAHNPRDLNSGIIAALSRFGTVPALRNLHVAPVDWVSKVAAAIVCAPTAWGHNYHLTGTPTSLEQMLGESAAIGMDMRVQHWSAWCDEVVERIRTEPVPELESLAQVLRSPIARHPLETMASVPAATDERTRAFLRAHNLPAPVRYGAQSQRKTLEMLAATGSARLPQPEDAPYLWFSETLAGTLGPAGAPAGTSCTLNLRLSIASTHQLVAGRTVDVSGELRCTLLHDAPLTVTGALSVRPHDGIPIRHGLKHPLMHYRLSLRDAGGGTWWLSGYKYAEARRTLIRQARTLTVELGREGEPAGFAGEVAVPLDTYLRDQIDGIHVDPRLSERQRRTAKLLWLSWFGSQLGKGLLEPALRVGTELLDLRRNAKEFR</sequence>
<keyword evidence="2" id="KW-0597">Phosphoprotein</keyword>
<evidence type="ECO:0000259" key="4">
    <source>
        <dbReference type="PROSITE" id="PS50075"/>
    </source>
</evidence>
<dbReference type="EMBL" id="JADLRE010000014">
    <property type="protein sequence ID" value="MBF6227254.1"/>
    <property type="molecule type" value="Genomic_DNA"/>
</dbReference>
<evidence type="ECO:0000256" key="1">
    <source>
        <dbReference type="ARBA" id="ARBA00022450"/>
    </source>
</evidence>
<dbReference type="NCBIfam" id="TIGR01746">
    <property type="entry name" value="Thioester-redct"/>
    <property type="match status" value="1"/>
</dbReference>
<comment type="caution">
    <text evidence="5">The sequence shown here is derived from an EMBL/GenBank/DDBJ whole genome shotgun (WGS) entry which is preliminary data.</text>
</comment>
<evidence type="ECO:0000313" key="6">
    <source>
        <dbReference type="Proteomes" id="UP000807309"/>
    </source>
</evidence>